<feature type="transmembrane region" description="Helical" evidence="2">
    <location>
        <begin position="36"/>
        <end position="59"/>
    </location>
</feature>
<dbReference type="PANTHER" id="PTHR38325:SF1">
    <property type="entry name" value="GENE, 17455-RELATED"/>
    <property type="match status" value="1"/>
</dbReference>
<name>A0A8C5Z4T7_MARMA</name>
<keyword evidence="2" id="KW-0812">Transmembrane</keyword>
<gene>
    <name evidence="3" type="primary">C10orf105</name>
</gene>
<keyword evidence="2" id="KW-1133">Transmembrane helix</keyword>
<evidence type="ECO:0000256" key="1">
    <source>
        <dbReference type="SAM" id="MobiDB-lite"/>
    </source>
</evidence>
<feature type="region of interest" description="Disordered" evidence="1">
    <location>
        <begin position="111"/>
        <end position="133"/>
    </location>
</feature>
<dbReference type="GeneTree" id="ENSGT00490000043902"/>
<accession>A0A8C5Z4T7</accession>
<evidence type="ECO:0000313" key="3">
    <source>
        <dbReference type="Ensembl" id="ENSMMMP00000007628.1"/>
    </source>
</evidence>
<dbReference type="PANTHER" id="PTHR38325">
    <property type="entry name" value="MCG55969"/>
    <property type="match status" value="1"/>
</dbReference>
<evidence type="ECO:0000313" key="4">
    <source>
        <dbReference type="Proteomes" id="UP000694407"/>
    </source>
</evidence>
<proteinExistence type="predicted"/>
<reference evidence="3" key="2">
    <citation type="submission" date="2025-09" db="UniProtKB">
        <authorList>
            <consortium name="Ensembl"/>
        </authorList>
    </citation>
    <scope>IDENTIFICATION</scope>
</reference>
<keyword evidence="2" id="KW-0472">Membrane</keyword>
<dbReference type="Ensembl" id="ENSMMMT00000008696.1">
    <property type="protein sequence ID" value="ENSMMMP00000007628.1"/>
    <property type="gene ID" value="ENSMMMG00000006857.1"/>
</dbReference>
<sequence length="133" mass="14515">MSTEGSSLSSPRAASPQDAFAAPVTPGTLTGATDPLPVLIALACIFLLLASCLLFLILCRPAALDPRHRRARECMPHHPESPSEPRLRLWKRLGSLRRSLHSFRRGWLTAPPRPLPGHDNPQGSCDCTESTKM</sequence>
<reference evidence="3" key="1">
    <citation type="submission" date="2025-08" db="UniProtKB">
        <authorList>
            <consortium name="Ensembl"/>
        </authorList>
    </citation>
    <scope>IDENTIFICATION</scope>
</reference>
<dbReference type="KEGG" id="mmma:107154806"/>
<dbReference type="OrthoDB" id="8955919at2759"/>
<dbReference type="AlphaFoldDB" id="A0A8C5Z4T7"/>
<keyword evidence="4" id="KW-1185">Reference proteome</keyword>
<evidence type="ECO:0000256" key="2">
    <source>
        <dbReference type="SAM" id="Phobius"/>
    </source>
</evidence>
<dbReference type="Proteomes" id="UP000694407">
    <property type="component" value="Unplaced"/>
</dbReference>
<organism evidence="3 4">
    <name type="scientific">Marmota marmota marmota</name>
    <name type="common">Alpine marmot</name>
    <dbReference type="NCBI Taxonomy" id="9994"/>
    <lineage>
        <taxon>Eukaryota</taxon>
        <taxon>Metazoa</taxon>
        <taxon>Chordata</taxon>
        <taxon>Craniata</taxon>
        <taxon>Vertebrata</taxon>
        <taxon>Euteleostomi</taxon>
        <taxon>Mammalia</taxon>
        <taxon>Eutheria</taxon>
        <taxon>Euarchontoglires</taxon>
        <taxon>Glires</taxon>
        <taxon>Rodentia</taxon>
        <taxon>Sciuromorpha</taxon>
        <taxon>Sciuridae</taxon>
        <taxon>Xerinae</taxon>
        <taxon>Marmotini</taxon>
        <taxon>Marmota</taxon>
    </lineage>
</organism>
<feature type="compositionally biased region" description="Polar residues" evidence="1">
    <location>
        <begin position="121"/>
        <end position="133"/>
    </location>
</feature>
<dbReference type="InterPro" id="IPR039954">
    <property type="entry name" value="DUF5527"/>
</dbReference>
<protein>
    <submittedName>
        <fullName evidence="3">Chromosome 10 open reading frame 105</fullName>
    </submittedName>
</protein>
<dbReference type="Pfam" id="PF17665">
    <property type="entry name" value="DUF5527"/>
    <property type="match status" value="1"/>
</dbReference>